<accession>A0ABX1CPZ9</accession>
<feature type="domain" description="HTH tetR-type" evidence="5">
    <location>
        <begin position="3"/>
        <end position="63"/>
    </location>
</feature>
<dbReference type="InterPro" id="IPR050109">
    <property type="entry name" value="HTH-type_TetR-like_transc_reg"/>
</dbReference>
<name>A0ABX1CPZ9_9SPHN</name>
<evidence type="ECO:0000256" key="2">
    <source>
        <dbReference type="ARBA" id="ARBA00023125"/>
    </source>
</evidence>
<dbReference type="InterPro" id="IPR036271">
    <property type="entry name" value="Tet_transcr_reg_TetR-rel_C_sf"/>
</dbReference>
<dbReference type="SUPFAM" id="SSF46689">
    <property type="entry name" value="Homeodomain-like"/>
    <property type="match status" value="1"/>
</dbReference>
<reference evidence="6 7" key="1">
    <citation type="submission" date="2020-03" db="EMBL/GenBank/DDBJ databases">
        <authorList>
            <person name="Wang L."/>
            <person name="He N."/>
            <person name="Li Y."/>
            <person name="Fang Y."/>
            <person name="Zhang F."/>
        </authorList>
    </citation>
    <scope>NUCLEOTIDE SEQUENCE [LARGE SCALE GENOMIC DNA]</scope>
    <source>
        <strain evidence="6 7">36D10-4-7</strain>
    </source>
</reference>
<dbReference type="PANTHER" id="PTHR30055">
    <property type="entry name" value="HTH-TYPE TRANSCRIPTIONAL REGULATOR RUTR"/>
    <property type="match status" value="1"/>
</dbReference>
<dbReference type="Proteomes" id="UP000732399">
    <property type="component" value="Unassembled WGS sequence"/>
</dbReference>
<evidence type="ECO:0000256" key="3">
    <source>
        <dbReference type="ARBA" id="ARBA00023163"/>
    </source>
</evidence>
<dbReference type="PRINTS" id="PR00455">
    <property type="entry name" value="HTHTETR"/>
</dbReference>
<sequence>MERNVRGRAIDAAAELLREVGAEKLSVRMIADRAGIGTSSMYHYFGNKEDLLLQVALNGFGDLAREMEAAAEPRPGLGPFSTAARAFLEYVAQRPALYELMFDQHLMARHRGLREAERRAFTAFLDGVARDRRFPPELARSIATTFWTLGRGMGVTALSQPGQQLDPAFRAAISEALAYLIDRNMLAEER</sequence>
<dbReference type="InterPro" id="IPR025996">
    <property type="entry name" value="MT1864/Rv1816-like_C"/>
</dbReference>
<evidence type="ECO:0000313" key="6">
    <source>
        <dbReference type="EMBL" id="NJR80025.1"/>
    </source>
</evidence>
<dbReference type="EMBL" id="JAAVJH010000012">
    <property type="protein sequence ID" value="NJR80025.1"/>
    <property type="molecule type" value="Genomic_DNA"/>
</dbReference>
<feature type="DNA-binding region" description="H-T-H motif" evidence="4">
    <location>
        <begin position="26"/>
        <end position="45"/>
    </location>
</feature>
<protein>
    <submittedName>
        <fullName evidence="6">TetR/AcrR family transcriptional regulator</fullName>
    </submittedName>
</protein>
<keyword evidence="7" id="KW-1185">Reference proteome</keyword>
<proteinExistence type="predicted"/>
<keyword evidence="1" id="KW-0805">Transcription regulation</keyword>
<dbReference type="PROSITE" id="PS50977">
    <property type="entry name" value="HTH_TETR_2"/>
    <property type="match status" value="1"/>
</dbReference>
<dbReference type="InterPro" id="IPR001647">
    <property type="entry name" value="HTH_TetR"/>
</dbReference>
<evidence type="ECO:0000256" key="1">
    <source>
        <dbReference type="ARBA" id="ARBA00023015"/>
    </source>
</evidence>
<comment type="caution">
    <text evidence="6">The sequence shown here is derived from an EMBL/GenBank/DDBJ whole genome shotgun (WGS) entry which is preliminary data.</text>
</comment>
<keyword evidence="2 4" id="KW-0238">DNA-binding</keyword>
<dbReference type="Pfam" id="PF00440">
    <property type="entry name" value="TetR_N"/>
    <property type="match status" value="1"/>
</dbReference>
<dbReference type="Gene3D" id="1.10.10.60">
    <property type="entry name" value="Homeodomain-like"/>
    <property type="match status" value="1"/>
</dbReference>
<dbReference type="Pfam" id="PF13305">
    <property type="entry name" value="TetR_C_33"/>
    <property type="match status" value="1"/>
</dbReference>
<organism evidence="6 7">
    <name type="scientific">Sphingomonas corticis</name>
    <dbReference type="NCBI Taxonomy" id="2722791"/>
    <lineage>
        <taxon>Bacteria</taxon>
        <taxon>Pseudomonadati</taxon>
        <taxon>Pseudomonadota</taxon>
        <taxon>Alphaproteobacteria</taxon>
        <taxon>Sphingomonadales</taxon>
        <taxon>Sphingomonadaceae</taxon>
        <taxon>Sphingomonas</taxon>
    </lineage>
</organism>
<dbReference type="PANTHER" id="PTHR30055:SF234">
    <property type="entry name" value="HTH-TYPE TRANSCRIPTIONAL REGULATOR BETI"/>
    <property type="match status" value="1"/>
</dbReference>
<dbReference type="Gene3D" id="1.10.357.10">
    <property type="entry name" value="Tetracycline Repressor, domain 2"/>
    <property type="match status" value="1"/>
</dbReference>
<evidence type="ECO:0000256" key="4">
    <source>
        <dbReference type="PROSITE-ProRule" id="PRU00335"/>
    </source>
</evidence>
<dbReference type="InterPro" id="IPR009057">
    <property type="entry name" value="Homeodomain-like_sf"/>
</dbReference>
<keyword evidence="3" id="KW-0804">Transcription</keyword>
<dbReference type="SUPFAM" id="SSF48498">
    <property type="entry name" value="Tetracyclin repressor-like, C-terminal domain"/>
    <property type="match status" value="1"/>
</dbReference>
<evidence type="ECO:0000259" key="5">
    <source>
        <dbReference type="PROSITE" id="PS50977"/>
    </source>
</evidence>
<dbReference type="RefSeq" id="WP_168135583.1">
    <property type="nucleotide sequence ID" value="NZ_JAAVJH010000012.1"/>
</dbReference>
<gene>
    <name evidence="6" type="ORF">HBH26_15685</name>
</gene>
<evidence type="ECO:0000313" key="7">
    <source>
        <dbReference type="Proteomes" id="UP000732399"/>
    </source>
</evidence>